<feature type="binding site" evidence="10">
    <location>
        <position position="567"/>
    </location>
    <ligand>
        <name>Fe cation</name>
        <dbReference type="ChEBI" id="CHEBI:24875"/>
        <note>catalytic</note>
    </ligand>
</feature>
<evidence type="ECO:0000256" key="13">
    <source>
        <dbReference type="RuleBase" id="RU003974"/>
    </source>
</evidence>
<feature type="binding site" evidence="10">
    <location>
        <position position="392"/>
    </location>
    <ligand>
        <name>Fe cation</name>
        <dbReference type="ChEBI" id="CHEBI:24875"/>
        <note>catalytic</note>
    </ligand>
</feature>
<evidence type="ECO:0000256" key="10">
    <source>
        <dbReference type="PIRSR" id="PIRSR601885-1"/>
    </source>
</evidence>
<evidence type="ECO:0000256" key="1">
    <source>
        <dbReference type="ARBA" id="ARBA00004496"/>
    </source>
</evidence>
<keyword evidence="7 13" id="KW-0560">Oxidoreductase</keyword>
<dbReference type="InterPro" id="IPR036226">
    <property type="entry name" value="LipOase_C_sf"/>
</dbReference>
<name>A0AAV3B1I3_PYXAD</name>
<keyword evidence="17" id="KW-1185">Reference proteome</keyword>
<dbReference type="InterPro" id="IPR001024">
    <property type="entry name" value="PLAT/LH2_dom"/>
</dbReference>
<dbReference type="Pfam" id="PF00305">
    <property type="entry name" value="Lipoxygenase"/>
    <property type="match status" value="1"/>
</dbReference>
<evidence type="ECO:0000256" key="12">
    <source>
        <dbReference type="PIRSR" id="PIRSR601885-3"/>
    </source>
</evidence>
<comment type="subcellular location">
    <subcellularLocation>
        <location evidence="1">Cytoplasm</location>
    </subcellularLocation>
</comment>
<evidence type="ECO:0000256" key="11">
    <source>
        <dbReference type="PIRSR" id="PIRSR601885-2"/>
    </source>
</evidence>
<dbReference type="Gene3D" id="2.60.60.20">
    <property type="entry name" value="PLAT/LH2 domain"/>
    <property type="match status" value="1"/>
</dbReference>
<feature type="site" description="Essential for stabilizing binding to COTL1" evidence="12">
    <location>
        <position position="124"/>
    </location>
</feature>
<evidence type="ECO:0000259" key="15">
    <source>
        <dbReference type="PROSITE" id="PS51393"/>
    </source>
</evidence>
<comment type="similarity">
    <text evidence="3 13">Belongs to the lipoxygenase family.</text>
</comment>
<proteinExistence type="inferred from homology"/>
<dbReference type="PROSITE" id="PS00711">
    <property type="entry name" value="LIPOXYGENASE_1"/>
    <property type="match status" value="1"/>
</dbReference>
<comment type="pathway">
    <text evidence="2">Lipid metabolism.</text>
</comment>
<evidence type="ECO:0000256" key="7">
    <source>
        <dbReference type="ARBA" id="ARBA00023002"/>
    </source>
</evidence>
<comment type="caution">
    <text evidence="16">The sequence shown here is derived from an EMBL/GenBank/DDBJ whole genome shotgun (WGS) entry which is preliminary data.</text>
</comment>
<keyword evidence="6 13" id="KW-0223">Dioxygenase</keyword>
<keyword evidence="11" id="KW-0106">Calcium</keyword>
<dbReference type="Pfam" id="PF01477">
    <property type="entry name" value="PLAT"/>
    <property type="match status" value="1"/>
</dbReference>
<dbReference type="Proteomes" id="UP001181693">
    <property type="component" value="Unassembled WGS sequence"/>
</dbReference>
<dbReference type="PRINTS" id="PR00087">
    <property type="entry name" value="LIPOXYGENASE"/>
</dbReference>
<keyword evidence="8 10" id="KW-0408">Iron</keyword>
<feature type="region of interest" description="Disordered" evidence="14">
    <location>
        <begin position="1"/>
        <end position="63"/>
    </location>
</feature>
<keyword evidence="9" id="KW-0443">Lipid metabolism</keyword>
<feature type="compositionally biased region" description="Polar residues" evidence="14">
    <location>
        <begin position="1"/>
        <end position="20"/>
    </location>
</feature>
<dbReference type="GO" id="GO:0016702">
    <property type="term" value="F:oxidoreductase activity, acting on single donors with incorporation of molecular oxygen, incorporation of two atoms of oxygen"/>
    <property type="evidence" value="ECO:0007669"/>
    <property type="project" value="InterPro"/>
</dbReference>
<keyword evidence="5 10" id="KW-0479">Metal-binding</keyword>
<dbReference type="GO" id="GO:0005737">
    <property type="term" value="C:cytoplasm"/>
    <property type="evidence" value="ECO:0007669"/>
    <property type="project" value="UniProtKB-SubCell"/>
</dbReference>
<accession>A0AAV3B1I3</accession>
<dbReference type="FunFam" id="1.20.245.10:FF:000001">
    <property type="entry name" value="Arachidonate 5-lipoxygenase a"/>
    <property type="match status" value="1"/>
</dbReference>
<evidence type="ECO:0000256" key="9">
    <source>
        <dbReference type="ARBA" id="ARBA00023098"/>
    </source>
</evidence>
<evidence type="ECO:0000256" key="6">
    <source>
        <dbReference type="ARBA" id="ARBA00022964"/>
    </source>
</evidence>
<feature type="binding site" evidence="10">
    <location>
        <position position="387"/>
    </location>
    <ligand>
        <name>Fe cation</name>
        <dbReference type="ChEBI" id="CHEBI:24875"/>
        <note>catalytic</note>
    </ligand>
</feature>
<dbReference type="PRINTS" id="PR00467">
    <property type="entry name" value="MAMLPOXGNASE"/>
</dbReference>
<sequence length="690" mass="78283">MTFQTSSWTFVPTRHSASQIQEEEEVEEDEKNIAGIKEGEEGAEEDIEGQPPQNKDQGPHQLPYQDPCKVTEFNINVNKDLGDLLLVRLSMEPYLKFPLDAWYCRFVHVTCPKGHLYQFPLHQWISNSVEIPGGKGVVITNNTHPVLQQQRKLELERNRETHKWKVYAEGVPHCIDIADDDAQNLPQNDQFSFQRQTSFDFSALSTRLEATLNGYAFNTDSWHVLEDIKLLSILRRSSNADIVSKIWKEDSFFGSQYLTGVNPTAIKKCFKVPENFPVTDHMVAPSLGASTNLQKELQNGHIFLADYEVLQGVPSNTINGKPQYIAAPLCLLWKNPQDQLVPIAIQLSQTPGENVPIFLPSDSENDWLLAKIWVRSADFQVHEVDTHLLRTHLLAEVFSVATTRQLPMGHPVYKLIIPHLRYTLEINVFARKQLIGPNGTFDQALVTGNGGVPVLLKKSMARVTYGSLCLPDDIKSRGMEYIPNYLYRDDGMKIWAALESFVSDIINYYYKSDDMVKKDPELQAWVAEIFKEGFLQNKSSEVPSSLETKDSLIKYLTMVIFTCSAQHAAVNSGQYDFYSWMPNGPTTMKSPPPTTKGVTTMETILKALPDVNSTTAGISVVWVLSNAPTDKRLLGHYPDERFIEKTPQQSIRKFQNELSEISKCIQKRNKTMRLPYFYLDPSEIENSVSI</sequence>
<dbReference type="InterPro" id="IPR036392">
    <property type="entry name" value="PLAT/LH2_dom_sf"/>
</dbReference>
<gene>
    <name evidence="16" type="ORF">GDO54_000466</name>
</gene>
<dbReference type="InterPro" id="IPR020833">
    <property type="entry name" value="LipOase_Fe_BS"/>
</dbReference>
<dbReference type="GO" id="GO:0034440">
    <property type="term" value="P:lipid oxidation"/>
    <property type="evidence" value="ECO:0007669"/>
    <property type="project" value="InterPro"/>
</dbReference>
<feature type="domain" description="Lipoxygenase" evidence="15">
    <location>
        <begin position="137"/>
        <end position="690"/>
    </location>
</feature>
<feature type="binding site" evidence="10">
    <location>
        <position position="690"/>
    </location>
    <ligand>
        <name>Fe cation</name>
        <dbReference type="ChEBI" id="CHEBI:24875"/>
        <note>catalytic</note>
    </ligand>
</feature>
<dbReference type="Gene3D" id="1.20.245.10">
    <property type="entry name" value="Lipoxygenase-1, Domain 5"/>
    <property type="match status" value="1"/>
</dbReference>
<dbReference type="Gene3D" id="3.10.450.60">
    <property type="match status" value="1"/>
</dbReference>
<protein>
    <recommendedName>
        <fullName evidence="15">Lipoxygenase domain-containing protein</fullName>
    </recommendedName>
</protein>
<feature type="compositionally biased region" description="Acidic residues" evidence="14">
    <location>
        <begin position="21"/>
        <end position="30"/>
    </location>
</feature>
<organism evidence="16 17">
    <name type="scientific">Pyxicephalus adspersus</name>
    <name type="common">African bullfrog</name>
    <dbReference type="NCBI Taxonomy" id="30357"/>
    <lineage>
        <taxon>Eukaryota</taxon>
        <taxon>Metazoa</taxon>
        <taxon>Chordata</taxon>
        <taxon>Craniata</taxon>
        <taxon>Vertebrata</taxon>
        <taxon>Euteleostomi</taxon>
        <taxon>Amphibia</taxon>
        <taxon>Batrachia</taxon>
        <taxon>Anura</taxon>
        <taxon>Neobatrachia</taxon>
        <taxon>Ranoidea</taxon>
        <taxon>Pyxicephalidae</taxon>
        <taxon>Pyxicephalinae</taxon>
        <taxon>Pyxicephalus</taxon>
    </lineage>
</organism>
<dbReference type="SUPFAM" id="SSF48484">
    <property type="entry name" value="Lipoxigenase"/>
    <property type="match status" value="1"/>
</dbReference>
<reference evidence="16" key="1">
    <citation type="thesis" date="2020" institute="ProQuest LLC" country="789 East Eisenhower Parkway, Ann Arbor, MI, USA">
        <title>Comparative Genomics and Chromosome Evolution.</title>
        <authorList>
            <person name="Mudd A.B."/>
        </authorList>
    </citation>
    <scope>NUCLEOTIDE SEQUENCE</scope>
    <source>
        <strain evidence="16">1538</strain>
        <tissue evidence="16">Blood</tissue>
    </source>
</reference>
<evidence type="ECO:0000256" key="5">
    <source>
        <dbReference type="ARBA" id="ARBA00022723"/>
    </source>
</evidence>
<evidence type="ECO:0000256" key="4">
    <source>
        <dbReference type="ARBA" id="ARBA00022490"/>
    </source>
</evidence>
<dbReference type="AlphaFoldDB" id="A0AAV3B1I3"/>
<comment type="cofactor">
    <cofactor evidence="10">
        <name>Fe cation</name>
        <dbReference type="ChEBI" id="CHEBI:24875"/>
    </cofactor>
    <text evidence="10">Binds 1 Fe cation per subunit.</text>
</comment>
<dbReference type="InterPro" id="IPR000907">
    <property type="entry name" value="LipOase"/>
</dbReference>
<dbReference type="EMBL" id="DYDO01000001">
    <property type="protein sequence ID" value="DBA32694.1"/>
    <property type="molecule type" value="Genomic_DNA"/>
</dbReference>
<evidence type="ECO:0000313" key="17">
    <source>
        <dbReference type="Proteomes" id="UP001181693"/>
    </source>
</evidence>
<evidence type="ECO:0000256" key="8">
    <source>
        <dbReference type="ARBA" id="ARBA00023004"/>
    </source>
</evidence>
<dbReference type="PANTHER" id="PTHR11771">
    <property type="entry name" value="LIPOXYGENASE"/>
    <property type="match status" value="1"/>
</dbReference>
<dbReference type="PROSITE" id="PS51393">
    <property type="entry name" value="LIPOXYGENASE_3"/>
    <property type="match status" value="1"/>
</dbReference>
<feature type="binding site" evidence="11">
    <location>
        <position position="101"/>
    </location>
    <ligand>
        <name>Ca(2+)</name>
        <dbReference type="ChEBI" id="CHEBI:29108"/>
        <label>1</label>
    </ligand>
</feature>
<feature type="binding site" evidence="11">
    <location>
        <position position="100"/>
    </location>
    <ligand>
        <name>Ca(2+)</name>
        <dbReference type="ChEBI" id="CHEBI:29108"/>
        <label>1</label>
    </ligand>
</feature>
<dbReference type="InterPro" id="IPR013819">
    <property type="entry name" value="LipOase_C"/>
</dbReference>
<dbReference type="SUPFAM" id="SSF49723">
    <property type="entry name" value="Lipase/lipooxygenase domain (PLAT/LH2 domain)"/>
    <property type="match status" value="1"/>
</dbReference>
<evidence type="ECO:0000256" key="3">
    <source>
        <dbReference type="ARBA" id="ARBA00009419"/>
    </source>
</evidence>
<dbReference type="InterPro" id="IPR001885">
    <property type="entry name" value="LipOase_mml"/>
</dbReference>
<dbReference type="GO" id="GO:0005506">
    <property type="term" value="F:iron ion binding"/>
    <property type="evidence" value="ECO:0007669"/>
    <property type="project" value="InterPro"/>
</dbReference>
<keyword evidence="4" id="KW-0963">Cytoplasm</keyword>
<evidence type="ECO:0000256" key="14">
    <source>
        <dbReference type="SAM" id="MobiDB-lite"/>
    </source>
</evidence>
<evidence type="ECO:0000256" key="2">
    <source>
        <dbReference type="ARBA" id="ARBA00005189"/>
    </source>
</evidence>
<evidence type="ECO:0000313" key="16">
    <source>
        <dbReference type="EMBL" id="DBA32694.1"/>
    </source>
</evidence>